<evidence type="ECO:0000313" key="4">
    <source>
        <dbReference type="Proteomes" id="UP000193108"/>
    </source>
</evidence>
<dbReference type="PANTHER" id="PTHR43244">
    <property type="match status" value="1"/>
</dbReference>
<evidence type="ECO:0000256" key="1">
    <source>
        <dbReference type="ARBA" id="ARBA00023002"/>
    </source>
</evidence>
<dbReference type="InterPro" id="IPR050564">
    <property type="entry name" value="F420-G6PD/mer"/>
</dbReference>
<dbReference type="Gene3D" id="3.20.20.30">
    <property type="entry name" value="Luciferase-like domain"/>
    <property type="match status" value="1"/>
</dbReference>
<dbReference type="PANTHER" id="PTHR43244:SF1">
    <property type="entry name" value="5,10-METHYLENETETRAHYDROMETHANOPTERIN REDUCTASE"/>
    <property type="match status" value="1"/>
</dbReference>
<organism evidence="3 4">
    <name type="scientific">Mycolicibacter nonchromogenicus</name>
    <name type="common">Mycobacterium nonchromogenicum</name>
    <dbReference type="NCBI Taxonomy" id="1782"/>
    <lineage>
        <taxon>Bacteria</taxon>
        <taxon>Bacillati</taxon>
        <taxon>Actinomycetota</taxon>
        <taxon>Actinomycetes</taxon>
        <taxon>Mycobacteriales</taxon>
        <taxon>Mycobacteriaceae</taxon>
        <taxon>Mycolicibacter</taxon>
    </lineage>
</organism>
<dbReference type="CDD" id="cd01097">
    <property type="entry name" value="Tetrahydromethanopterin_reductase"/>
    <property type="match status" value="1"/>
</dbReference>
<dbReference type="InterPro" id="IPR011251">
    <property type="entry name" value="Luciferase-like_dom"/>
</dbReference>
<evidence type="ECO:0000259" key="2">
    <source>
        <dbReference type="Pfam" id="PF00296"/>
    </source>
</evidence>
<accession>A0A1X1ZIM0</accession>
<dbReference type="RefSeq" id="WP_085137975.1">
    <property type="nucleotide sequence ID" value="NZ_LQPI01000030.1"/>
</dbReference>
<dbReference type="AlphaFoldDB" id="A0A1X1ZIM0"/>
<proteinExistence type="predicted"/>
<keyword evidence="4" id="KW-1185">Reference proteome</keyword>
<name>A0A1X1ZIM0_MYCNO</name>
<gene>
    <name evidence="3" type="ORF">AWC18_05080</name>
</gene>
<reference evidence="3 4" key="1">
    <citation type="submission" date="2016-01" db="EMBL/GenBank/DDBJ databases">
        <title>The new phylogeny of the genus Mycobacterium.</title>
        <authorList>
            <person name="Tarcisio F."/>
            <person name="Conor M."/>
            <person name="Antonella G."/>
            <person name="Elisabetta G."/>
            <person name="Giulia F.S."/>
            <person name="Sara T."/>
            <person name="Anna F."/>
            <person name="Clotilde B."/>
            <person name="Roberto B."/>
            <person name="Veronica D.S."/>
            <person name="Fabio R."/>
            <person name="Monica P."/>
            <person name="Olivier J."/>
            <person name="Enrico T."/>
            <person name="Nicola S."/>
        </authorList>
    </citation>
    <scope>NUCLEOTIDE SEQUENCE [LARGE SCALE GENOMIC DNA]</scope>
    <source>
        <strain evidence="3 4">DSM 44164</strain>
    </source>
</reference>
<sequence>MTTLGYALSCEEFHPTELVRQAVRAQEAGFEALWISDHFHPSNDRQGNSPFVWSVIGALSQACTLPITTAVTCPIVRAHPVVIAQAAATSAALLNGRFTLGVGTGEALNEHITGRRWPSAAIRRGMLDEAVAVIRELFTGAQVNHHGRYYTVENARLYTLPPRPTPIYVSGYGPHSARLAGRIGDGYQCSMPAAELVSEFHHAGGLGKPAQGGFKVCYGPSKEEAVRTARATWPSEELPGELGQNLPTPAHFEQAASLVTAEAVERSIPAGPDAKPYLDRIREFTDAGFDEVYIQQIGADQEGFFAFWESEIAAELAASA</sequence>
<dbReference type="Proteomes" id="UP000193108">
    <property type="component" value="Unassembled WGS sequence"/>
</dbReference>
<dbReference type="InterPro" id="IPR036661">
    <property type="entry name" value="Luciferase-like_sf"/>
</dbReference>
<dbReference type="InterPro" id="IPR019945">
    <property type="entry name" value="F420_G6P_DH-rel"/>
</dbReference>
<dbReference type="STRING" id="1782.AWC18_05080"/>
<evidence type="ECO:0000313" key="3">
    <source>
        <dbReference type="EMBL" id="ORW23115.1"/>
    </source>
</evidence>
<dbReference type="SUPFAM" id="SSF51679">
    <property type="entry name" value="Bacterial luciferase-like"/>
    <property type="match status" value="1"/>
</dbReference>
<dbReference type="EMBL" id="LQPI01000030">
    <property type="protein sequence ID" value="ORW23115.1"/>
    <property type="molecule type" value="Genomic_DNA"/>
</dbReference>
<dbReference type="GO" id="GO:0016705">
    <property type="term" value="F:oxidoreductase activity, acting on paired donors, with incorporation or reduction of molecular oxygen"/>
    <property type="evidence" value="ECO:0007669"/>
    <property type="project" value="InterPro"/>
</dbReference>
<dbReference type="Pfam" id="PF00296">
    <property type="entry name" value="Bac_luciferase"/>
    <property type="match status" value="1"/>
</dbReference>
<keyword evidence="1" id="KW-0560">Oxidoreductase</keyword>
<feature type="domain" description="Luciferase-like" evidence="2">
    <location>
        <begin position="11"/>
        <end position="291"/>
    </location>
</feature>
<dbReference type="NCBIfam" id="TIGR03557">
    <property type="entry name" value="F420_G6P_family"/>
    <property type="match status" value="1"/>
</dbReference>
<protein>
    <submittedName>
        <fullName evidence="3">LLM class F420-dependent oxidoreductase</fullName>
    </submittedName>
</protein>
<comment type="caution">
    <text evidence="3">The sequence shown here is derived from an EMBL/GenBank/DDBJ whole genome shotgun (WGS) entry which is preliminary data.</text>
</comment>